<keyword evidence="19" id="KW-1185">Reference proteome</keyword>
<comment type="similarity">
    <text evidence="3 15">Belongs to the galactose-1-phosphate uridylyltransferase type 1 family.</text>
</comment>
<evidence type="ECO:0000256" key="12">
    <source>
        <dbReference type="NCBIfam" id="TIGR00209"/>
    </source>
</evidence>
<protein>
    <recommendedName>
        <fullName evidence="5 12">Galactose-1-phosphate uridylyltransferase</fullName>
        <ecNumber evidence="4 12">2.7.7.12</ecNumber>
    </recommendedName>
</protein>
<evidence type="ECO:0000256" key="14">
    <source>
        <dbReference type="PIRSR" id="PIRSR000808-3"/>
    </source>
</evidence>
<dbReference type="GO" id="GO:0008270">
    <property type="term" value="F:zinc ion binding"/>
    <property type="evidence" value="ECO:0007669"/>
    <property type="project" value="InterPro"/>
</dbReference>
<feature type="binding site" evidence="14">
    <location>
        <position position="63"/>
    </location>
    <ligand>
        <name>Zn(2+)</name>
        <dbReference type="ChEBI" id="CHEBI:29105"/>
    </ligand>
</feature>
<evidence type="ECO:0000256" key="4">
    <source>
        <dbReference type="ARBA" id="ARBA00012384"/>
    </source>
</evidence>
<proteinExistence type="inferred from homology"/>
<evidence type="ECO:0000256" key="9">
    <source>
        <dbReference type="ARBA" id="ARBA00022833"/>
    </source>
</evidence>
<evidence type="ECO:0000259" key="16">
    <source>
        <dbReference type="Pfam" id="PF01087"/>
    </source>
</evidence>
<dbReference type="InterPro" id="IPR019779">
    <property type="entry name" value="GalP_UDPtransf1_His-AS"/>
</dbReference>
<evidence type="ECO:0000256" key="6">
    <source>
        <dbReference type="ARBA" id="ARBA00022679"/>
    </source>
</evidence>
<comment type="caution">
    <text evidence="18">The sequence shown here is derived from an EMBL/GenBank/DDBJ whole genome shotgun (WGS) entry which is preliminary data.</text>
</comment>
<dbReference type="GO" id="GO:0033499">
    <property type="term" value="P:galactose catabolic process via UDP-galactose, Leloir pathway"/>
    <property type="evidence" value="ECO:0007669"/>
    <property type="project" value="TreeGrafter"/>
</dbReference>
<feature type="binding site" evidence="14">
    <location>
        <position position="66"/>
    </location>
    <ligand>
        <name>Zn(2+)</name>
        <dbReference type="ChEBI" id="CHEBI:29105"/>
    </ligand>
</feature>
<dbReference type="InterPro" id="IPR036265">
    <property type="entry name" value="HIT-like_sf"/>
</dbReference>
<keyword evidence="7 15" id="KW-0548">Nucleotidyltransferase</keyword>
<name>A0A938YFI3_9ACTN</name>
<dbReference type="Pfam" id="PF01087">
    <property type="entry name" value="GalP_UDP_transf"/>
    <property type="match status" value="1"/>
</dbReference>
<feature type="domain" description="Galactose-1-phosphate uridyl transferase C-terminal" evidence="17">
    <location>
        <begin position="204"/>
        <end position="349"/>
    </location>
</feature>
<keyword evidence="6 15" id="KW-0808">Transferase</keyword>
<evidence type="ECO:0000256" key="5">
    <source>
        <dbReference type="ARBA" id="ARBA00016340"/>
    </source>
</evidence>
<dbReference type="InterPro" id="IPR005849">
    <property type="entry name" value="GalP_Utransf_N"/>
</dbReference>
<keyword evidence="8 14" id="KW-0479">Metal-binding</keyword>
<evidence type="ECO:0000256" key="10">
    <source>
        <dbReference type="ARBA" id="ARBA00023144"/>
    </source>
</evidence>
<reference evidence="18" key="1">
    <citation type="submission" date="2021-01" db="EMBL/GenBank/DDBJ databases">
        <title>KCTC 19127 draft genome.</title>
        <authorList>
            <person name="An D."/>
        </authorList>
    </citation>
    <scope>NUCLEOTIDE SEQUENCE</scope>
    <source>
        <strain evidence="18">KCTC 19127</strain>
    </source>
</reference>
<dbReference type="Proteomes" id="UP000663801">
    <property type="component" value="Unassembled WGS sequence"/>
</dbReference>
<evidence type="ECO:0000256" key="7">
    <source>
        <dbReference type="ARBA" id="ARBA00022695"/>
    </source>
</evidence>
<dbReference type="Pfam" id="PF02744">
    <property type="entry name" value="GalP_UDP_tr_C"/>
    <property type="match status" value="1"/>
</dbReference>
<evidence type="ECO:0000259" key="17">
    <source>
        <dbReference type="Pfam" id="PF02744"/>
    </source>
</evidence>
<comment type="cofactor">
    <cofactor evidence="14">
        <name>Zn(2+)</name>
        <dbReference type="ChEBI" id="CHEBI:29105"/>
    </cofactor>
    <text evidence="14">Binds 1 zinc ion per subunit.</text>
</comment>
<evidence type="ECO:0000313" key="18">
    <source>
        <dbReference type="EMBL" id="MBM9476735.1"/>
    </source>
</evidence>
<dbReference type="PIRSF" id="PIRSF000808">
    <property type="entry name" value="GalT"/>
    <property type="match status" value="1"/>
</dbReference>
<dbReference type="PROSITE" id="PS00117">
    <property type="entry name" value="GAL_P_UDP_TRANSF_I"/>
    <property type="match status" value="1"/>
</dbReference>
<dbReference type="AlphaFoldDB" id="A0A938YFI3"/>
<dbReference type="SUPFAM" id="SSF54197">
    <property type="entry name" value="HIT-like"/>
    <property type="match status" value="2"/>
</dbReference>
<organism evidence="18 19">
    <name type="scientific">Nakamurella flavida</name>
    <dbReference type="NCBI Taxonomy" id="363630"/>
    <lineage>
        <taxon>Bacteria</taxon>
        <taxon>Bacillati</taxon>
        <taxon>Actinomycetota</taxon>
        <taxon>Actinomycetes</taxon>
        <taxon>Nakamurellales</taxon>
        <taxon>Nakamurellaceae</taxon>
        <taxon>Nakamurella</taxon>
    </lineage>
</organism>
<keyword evidence="10 15" id="KW-0299">Galactose metabolism</keyword>
<dbReference type="EC" id="2.7.7.12" evidence="4 12"/>
<comment type="catalytic activity">
    <reaction evidence="1 15">
        <text>alpha-D-galactose 1-phosphate + UDP-alpha-D-glucose = alpha-D-glucose 1-phosphate + UDP-alpha-D-galactose</text>
        <dbReference type="Rhea" id="RHEA:13989"/>
        <dbReference type="ChEBI" id="CHEBI:58336"/>
        <dbReference type="ChEBI" id="CHEBI:58601"/>
        <dbReference type="ChEBI" id="CHEBI:58885"/>
        <dbReference type="ChEBI" id="CHEBI:66914"/>
        <dbReference type="EC" id="2.7.7.12"/>
    </reaction>
</comment>
<evidence type="ECO:0000256" key="11">
    <source>
        <dbReference type="ARBA" id="ARBA00023277"/>
    </source>
</evidence>
<feature type="binding site" evidence="14">
    <location>
        <position position="175"/>
    </location>
    <ligand>
        <name>Zn(2+)</name>
        <dbReference type="ChEBI" id="CHEBI:29105"/>
    </ligand>
</feature>
<feature type="active site" description="Tele-UMP-histidine intermediate" evidence="13">
    <location>
        <position position="177"/>
    </location>
</feature>
<evidence type="ECO:0000256" key="3">
    <source>
        <dbReference type="ARBA" id="ARBA00010951"/>
    </source>
</evidence>
<evidence type="ECO:0000256" key="2">
    <source>
        <dbReference type="ARBA" id="ARBA00004947"/>
    </source>
</evidence>
<keyword evidence="11 15" id="KW-0119">Carbohydrate metabolism</keyword>
<gene>
    <name evidence="18" type="primary">galT</name>
    <name evidence="18" type="ORF">JL107_09790</name>
</gene>
<evidence type="ECO:0000256" key="13">
    <source>
        <dbReference type="PIRSR" id="PIRSR000808-1"/>
    </source>
</evidence>
<evidence type="ECO:0000256" key="8">
    <source>
        <dbReference type="ARBA" id="ARBA00022723"/>
    </source>
</evidence>
<keyword evidence="9 14" id="KW-0862">Zinc</keyword>
<dbReference type="InterPro" id="IPR005850">
    <property type="entry name" value="GalP_Utransf_C"/>
</dbReference>
<sequence>MADGRELIYFDEQPDRERILTDPRDLPVVVPASEARFDALVGEWVGIAGHRQSRTYHPPADICPLCPSTPGNQSEIPSPDYDVVVFQNRFPSFGGAGAVAQDGALFDLRPGTGRCEVVCFTADHTATLAHLPVARLRTVIDAWADRTAALSAQGGVAVVFPFENRGVEIGVTLAHPHGQIYGYPFVTPKIAAMQRAAAAHRERTAGGDLFADLLAGELEQGVRVVGQNDTWVAFVPFAARWPVEVHLYPRRPVTDLTELEETERDDLAALYREVVLRMEGLFDDTLPTITGVYQGPVGAGGDAIRLHLQVLTIRRAEGRLKFLAGSESAMGAFVNDLSPEGTAARLRDVQLPTEPVPAEG</sequence>
<dbReference type="Gene3D" id="3.30.428.10">
    <property type="entry name" value="HIT-like"/>
    <property type="match status" value="2"/>
</dbReference>
<dbReference type="PANTHER" id="PTHR11943">
    <property type="entry name" value="GALACTOSE-1-PHOSPHATE URIDYLYLTRANSFERASE"/>
    <property type="match status" value="1"/>
</dbReference>
<evidence type="ECO:0000256" key="1">
    <source>
        <dbReference type="ARBA" id="ARBA00001107"/>
    </source>
</evidence>
<dbReference type="GO" id="GO:0008108">
    <property type="term" value="F:UDP-glucose:hexose-1-phosphate uridylyltransferase activity"/>
    <property type="evidence" value="ECO:0007669"/>
    <property type="project" value="UniProtKB-UniRule"/>
</dbReference>
<dbReference type="NCBIfam" id="TIGR00209">
    <property type="entry name" value="galT_1"/>
    <property type="match status" value="1"/>
</dbReference>
<evidence type="ECO:0000313" key="19">
    <source>
        <dbReference type="Proteomes" id="UP000663801"/>
    </source>
</evidence>
<dbReference type="GO" id="GO:0005737">
    <property type="term" value="C:cytoplasm"/>
    <property type="evidence" value="ECO:0007669"/>
    <property type="project" value="TreeGrafter"/>
</dbReference>
<feature type="domain" description="Galactose-1-phosphate uridyl transferase N-terminal" evidence="16">
    <location>
        <begin position="33"/>
        <end position="186"/>
    </location>
</feature>
<feature type="binding site" evidence="14">
    <location>
        <position position="124"/>
    </location>
    <ligand>
        <name>Zn(2+)</name>
        <dbReference type="ChEBI" id="CHEBI:29105"/>
    </ligand>
</feature>
<dbReference type="PANTHER" id="PTHR11943:SF1">
    <property type="entry name" value="GALACTOSE-1-PHOSPHATE URIDYLYLTRANSFERASE"/>
    <property type="match status" value="1"/>
</dbReference>
<accession>A0A938YFI3</accession>
<evidence type="ECO:0000256" key="15">
    <source>
        <dbReference type="RuleBase" id="RU000506"/>
    </source>
</evidence>
<comment type="pathway">
    <text evidence="2 15">Carbohydrate metabolism; galactose metabolism.</text>
</comment>
<dbReference type="InterPro" id="IPR001937">
    <property type="entry name" value="GalP_UDPtransf1"/>
</dbReference>
<dbReference type="EMBL" id="JAERWL010000008">
    <property type="protein sequence ID" value="MBM9476735.1"/>
    <property type="molecule type" value="Genomic_DNA"/>
</dbReference>